<dbReference type="EMBL" id="JBHULU010000037">
    <property type="protein sequence ID" value="MFD2516126.1"/>
    <property type="molecule type" value="Genomic_DNA"/>
</dbReference>
<name>A0ABW5ISQ8_9BACT</name>
<dbReference type="PROSITE" id="PS51257">
    <property type="entry name" value="PROKAR_LIPOPROTEIN"/>
    <property type="match status" value="1"/>
</dbReference>
<evidence type="ECO:0000313" key="2">
    <source>
        <dbReference type="EMBL" id="MFD2516126.1"/>
    </source>
</evidence>
<feature type="transmembrane region" description="Helical" evidence="1">
    <location>
        <begin position="12"/>
        <end position="32"/>
    </location>
</feature>
<dbReference type="RefSeq" id="WP_377512321.1">
    <property type="nucleotide sequence ID" value="NZ_JBHULU010000037.1"/>
</dbReference>
<feature type="transmembrane region" description="Helical" evidence="1">
    <location>
        <begin position="44"/>
        <end position="63"/>
    </location>
</feature>
<gene>
    <name evidence="2" type="ORF">ACFSRY_19805</name>
</gene>
<proteinExistence type="predicted"/>
<organism evidence="2 3">
    <name type="scientific">Pontibacter locisalis</name>
    <dbReference type="NCBI Taxonomy" id="1719035"/>
    <lineage>
        <taxon>Bacteria</taxon>
        <taxon>Pseudomonadati</taxon>
        <taxon>Bacteroidota</taxon>
        <taxon>Cytophagia</taxon>
        <taxon>Cytophagales</taxon>
        <taxon>Hymenobacteraceae</taxon>
        <taxon>Pontibacter</taxon>
    </lineage>
</organism>
<evidence type="ECO:0000313" key="3">
    <source>
        <dbReference type="Proteomes" id="UP001597544"/>
    </source>
</evidence>
<sequence length="66" mass="7037">MKLNKLSLNAGTKLVLSMTIGAIIGYLIYAFYGCNGSCLITSSPLNSTIYGTVAGAIFSRRFIAKK</sequence>
<dbReference type="Proteomes" id="UP001597544">
    <property type="component" value="Unassembled WGS sequence"/>
</dbReference>
<comment type="caution">
    <text evidence="2">The sequence shown here is derived from an EMBL/GenBank/DDBJ whole genome shotgun (WGS) entry which is preliminary data.</text>
</comment>
<keyword evidence="1" id="KW-1133">Transmembrane helix</keyword>
<evidence type="ECO:0000256" key="1">
    <source>
        <dbReference type="SAM" id="Phobius"/>
    </source>
</evidence>
<keyword evidence="1" id="KW-0812">Transmembrane</keyword>
<protein>
    <submittedName>
        <fullName evidence="2">Uncharacterized protein</fullName>
    </submittedName>
</protein>
<keyword evidence="3" id="KW-1185">Reference proteome</keyword>
<accession>A0ABW5ISQ8</accession>
<keyword evidence="1" id="KW-0472">Membrane</keyword>
<reference evidence="3" key="1">
    <citation type="journal article" date="2019" name="Int. J. Syst. Evol. Microbiol.">
        <title>The Global Catalogue of Microorganisms (GCM) 10K type strain sequencing project: providing services to taxonomists for standard genome sequencing and annotation.</title>
        <authorList>
            <consortium name="The Broad Institute Genomics Platform"/>
            <consortium name="The Broad Institute Genome Sequencing Center for Infectious Disease"/>
            <person name="Wu L."/>
            <person name="Ma J."/>
        </authorList>
    </citation>
    <scope>NUCLEOTIDE SEQUENCE [LARGE SCALE GENOMIC DNA]</scope>
    <source>
        <strain evidence="3">KCTC 42498</strain>
    </source>
</reference>